<protein>
    <submittedName>
        <fullName evidence="1">Uncharacterized protein</fullName>
    </submittedName>
</protein>
<dbReference type="EMBL" id="CP022317">
    <property type="protein sequence ID" value="ASK67255.1"/>
    <property type="molecule type" value="Genomic_DNA"/>
</dbReference>
<keyword evidence="1" id="KW-0614">Plasmid</keyword>
<dbReference type="KEGG" id="brv:CFK39_15525"/>
<accession>A0A220UGN5</accession>
<name>A0A220UGN5_9MICO</name>
<dbReference type="AlphaFoldDB" id="A0A220UGN5"/>
<geneLocation type="plasmid" evidence="2">
    <name>unnamed1 sequence</name>
</geneLocation>
<keyword evidence="2" id="KW-1185">Reference proteome</keyword>
<sequence>MIPIDKDLKKLRKTLLAQGARIDEKKSGWMIYPPDKERDPVMIHLTNSDWRSIKNARAMLRRSGFDV</sequence>
<evidence type="ECO:0000313" key="2">
    <source>
        <dbReference type="Proteomes" id="UP000198398"/>
    </source>
</evidence>
<dbReference type="Proteomes" id="UP000198398">
    <property type="component" value="Plasmid unnamed1"/>
</dbReference>
<proteinExistence type="predicted"/>
<dbReference type="OrthoDB" id="5147818at2"/>
<dbReference type="RefSeq" id="WP_089066487.1">
    <property type="nucleotide sequence ID" value="NZ_CP022317.1"/>
</dbReference>
<gene>
    <name evidence="1" type="ORF">CFK39_15525</name>
</gene>
<organism evidence="1 2">
    <name type="scientific">Brachybacterium avium</name>
    <dbReference type="NCBI Taxonomy" id="2017485"/>
    <lineage>
        <taxon>Bacteria</taxon>
        <taxon>Bacillati</taxon>
        <taxon>Actinomycetota</taxon>
        <taxon>Actinomycetes</taxon>
        <taxon>Micrococcales</taxon>
        <taxon>Dermabacteraceae</taxon>
        <taxon>Brachybacterium</taxon>
    </lineage>
</organism>
<reference evidence="1 2" key="1">
    <citation type="submission" date="2017-07" db="EMBL/GenBank/DDBJ databases">
        <title>Brachybacterium sp. VR2415.</title>
        <authorList>
            <person name="Tak E.J."/>
            <person name="Bae J.-W."/>
        </authorList>
    </citation>
    <scope>NUCLEOTIDE SEQUENCE [LARGE SCALE GENOMIC DNA]</scope>
    <source>
        <strain evidence="1 2">VR2415</strain>
        <plasmid evidence="2">unnamed1 sequence</plasmid>
    </source>
</reference>
<evidence type="ECO:0000313" key="1">
    <source>
        <dbReference type="EMBL" id="ASK67255.1"/>
    </source>
</evidence>